<keyword evidence="2" id="KW-0001">2Fe-2S</keyword>
<name>A0A7G7MSD2_9PSEU</name>
<dbReference type="SUPFAM" id="SSF50022">
    <property type="entry name" value="ISP domain"/>
    <property type="match status" value="1"/>
</dbReference>
<dbReference type="PANTHER" id="PTHR43756:SF1">
    <property type="entry name" value="3-PHENYLPROPIONATE_CINNAMIC ACID DIOXYGENASE SUBUNIT ALPHA"/>
    <property type="match status" value="1"/>
</dbReference>
<dbReference type="InterPro" id="IPR017941">
    <property type="entry name" value="Rieske_2Fe-2S"/>
</dbReference>
<feature type="domain" description="Rieske" evidence="7">
    <location>
        <begin position="9"/>
        <end position="88"/>
    </location>
</feature>
<dbReference type="Gene3D" id="3.90.380.10">
    <property type="entry name" value="Naphthalene 1,2-dioxygenase Alpha Subunit, Chain A, domain 1"/>
    <property type="match status" value="1"/>
</dbReference>
<dbReference type="SUPFAM" id="SSF55961">
    <property type="entry name" value="Bet v1-like"/>
    <property type="match status" value="1"/>
</dbReference>
<keyword evidence="5" id="KW-0408">Iron</keyword>
<accession>A0A7G7MSD2</accession>
<dbReference type="GO" id="GO:0005506">
    <property type="term" value="F:iron ion binding"/>
    <property type="evidence" value="ECO:0007669"/>
    <property type="project" value="InterPro"/>
</dbReference>
<dbReference type="Pfam" id="PF00848">
    <property type="entry name" value="Ring_hydroxyl_A"/>
    <property type="match status" value="1"/>
</dbReference>
<reference evidence="8 9" key="1">
    <citation type="submission" date="2020-08" db="EMBL/GenBank/DDBJ databases">
        <authorList>
            <person name="Mo P."/>
        </authorList>
    </citation>
    <scope>NUCLEOTIDE SEQUENCE [LARGE SCALE GENOMIC DNA]</scope>
    <source>
        <strain evidence="8 9">CGMCC 4.1532</strain>
    </source>
</reference>
<dbReference type="PRINTS" id="PR00090">
    <property type="entry name" value="RNGDIOXGNASE"/>
</dbReference>
<dbReference type="GO" id="GO:0051213">
    <property type="term" value="F:dioxygenase activity"/>
    <property type="evidence" value="ECO:0007669"/>
    <property type="project" value="UniProtKB-KW"/>
</dbReference>
<dbReference type="AlphaFoldDB" id="A0A7G7MSD2"/>
<dbReference type="InterPro" id="IPR001663">
    <property type="entry name" value="Rng_hydr_dOase-A"/>
</dbReference>
<dbReference type="KEGG" id="ppel:H6H00_18745"/>
<keyword evidence="6" id="KW-0411">Iron-sulfur</keyword>
<evidence type="ECO:0000313" key="8">
    <source>
        <dbReference type="EMBL" id="QNG55693.1"/>
    </source>
</evidence>
<dbReference type="GO" id="GO:0016705">
    <property type="term" value="F:oxidoreductase activity, acting on paired donors, with incorporation or reduction of molecular oxygen"/>
    <property type="evidence" value="ECO:0007669"/>
    <property type="project" value="UniProtKB-ARBA"/>
</dbReference>
<dbReference type="Gene3D" id="2.102.10.10">
    <property type="entry name" value="Rieske [2Fe-2S] iron-sulphur domain"/>
    <property type="match status" value="1"/>
</dbReference>
<keyword evidence="3" id="KW-0479">Metal-binding</keyword>
<organism evidence="8 9">
    <name type="scientific">Pseudonocardia petroleophila</name>
    <dbReference type="NCBI Taxonomy" id="37331"/>
    <lineage>
        <taxon>Bacteria</taxon>
        <taxon>Bacillati</taxon>
        <taxon>Actinomycetota</taxon>
        <taxon>Actinomycetes</taxon>
        <taxon>Pseudonocardiales</taxon>
        <taxon>Pseudonocardiaceae</taxon>
        <taxon>Pseudonocardia</taxon>
    </lineage>
</organism>
<dbReference type="Pfam" id="PF00355">
    <property type="entry name" value="Rieske"/>
    <property type="match status" value="1"/>
</dbReference>
<dbReference type="PANTHER" id="PTHR43756">
    <property type="entry name" value="CHOLINE MONOOXYGENASE, CHLOROPLASTIC"/>
    <property type="match status" value="1"/>
</dbReference>
<keyword evidence="4" id="KW-0560">Oxidoreductase</keyword>
<dbReference type="GO" id="GO:0004497">
    <property type="term" value="F:monooxygenase activity"/>
    <property type="evidence" value="ECO:0007669"/>
    <property type="project" value="UniProtKB-ARBA"/>
</dbReference>
<gene>
    <name evidence="8" type="ORF">H6H00_18745</name>
</gene>
<sequence length="395" mass="44115">MDRIFHSGWVYVAHTSEVPQPGDYVLKTIGTQPVIVSRGADGEVHVLFNRCSHLANLLCHDRTGNSSSFRCPYHGWTFRNDGELVGVPFRPGYGPDFARADHGLARPAHAQDYRGFLFASVAADVPTLAEFLGPARETIDRLCELSPEGEVELTAGWLHHRTETNWKIAFENEIDAYHGNFVHRSLTMMGNWSLVADADVTSEKALSQTRYLGNGHTDMDWRPQFRKVGRKYLWLGASAEEKLSDYAAALAQRHGRDHADELLVDGPPHTMIFPNLFIAELFILVIEPLAAGGTIQHQAPIRWKGAEQLNRRAFQLTGGSIGPAGMVIADDSAMYERNFRGMAARQPEWLLRSRGLHREQTLPDGVEVSNATDDTSHRAFWRNYLRLMTGGGSGR</sequence>
<dbReference type="EMBL" id="CP060131">
    <property type="protein sequence ID" value="QNG55693.1"/>
    <property type="molecule type" value="Genomic_DNA"/>
</dbReference>
<dbReference type="Proteomes" id="UP000515728">
    <property type="component" value="Chromosome"/>
</dbReference>
<evidence type="ECO:0000259" key="7">
    <source>
        <dbReference type="PROSITE" id="PS51296"/>
    </source>
</evidence>
<comment type="similarity">
    <text evidence="1">Belongs to the bacterial ring-hydroxylating dioxygenase alpha subunit family.</text>
</comment>
<dbReference type="InterPro" id="IPR036922">
    <property type="entry name" value="Rieske_2Fe-2S_sf"/>
</dbReference>
<dbReference type="InterPro" id="IPR015879">
    <property type="entry name" value="Ring_hydroxy_dOase_asu_C_dom"/>
</dbReference>
<keyword evidence="9" id="KW-1185">Reference proteome</keyword>
<dbReference type="GO" id="GO:0051537">
    <property type="term" value="F:2 iron, 2 sulfur cluster binding"/>
    <property type="evidence" value="ECO:0007669"/>
    <property type="project" value="UniProtKB-KW"/>
</dbReference>
<evidence type="ECO:0000256" key="6">
    <source>
        <dbReference type="ARBA" id="ARBA00023014"/>
    </source>
</evidence>
<dbReference type="CDD" id="cd03469">
    <property type="entry name" value="Rieske_RO_Alpha_N"/>
    <property type="match status" value="1"/>
</dbReference>
<evidence type="ECO:0000256" key="5">
    <source>
        <dbReference type="ARBA" id="ARBA00023004"/>
    </source>
</evidence>
<dbReference type="PROSITE" id="PS51296">
    <property type="entry name" value="RIESKE"/>
    <property type="match status" value="1"/>
</dbReference>
<proteinExistence type="inferred from homology"/>
<evidence type="ECO:0000256" key="4">
    <source>
        <dbReference type="ARBA" id="ARBA00023002"/>
    </source>
</evidence>
<evidence type="ECO:0000256" key="3">
    <source>
        <dbReference type="ARBA" id="ARBA00022723"/>
    </source>
</evidence>
<evidence type="ECO:0000256" key="2">
    <source>
        <dbReference type="ARBA" id="ARBA00022714"/>
    </source>
</evidence>
<keyword evidence="8" id="KW-0223">Dioxygenase</keyword>
<evidence type="ECO:0000313" key="9">
    <source>
        <dbReference type="Proteomes" id="UP000515728"/>
    </source>
</evidence>
<protein>
    <submittedName>
        <fullName evidence="8">Aromatic ring-hydroxylating dioxygenase subunit alpha</fullName>
    </submittedName>
</protein>
<evidence type="ECO:0000256" key="1">
    <source>
        <dbReference type="ARBA" id="ARBA00008751"/>
    </source>
</evidence>